<evidence type="ECO:0000313" key="2">
    <source>
        <dbReference type="EMBL" id="KAJ1185572.1"/>
    </source>
</evidence>
<sequence length="129" mass="13651">MPEARSVLKDQRTRQHMVHLGMAIITQGKKASTIVGTSTSAKTGVTSDTTTPTTSATDDGSDALFISIATDYKGNSTPKARRLDPDAAEHFFMPSDGTEWSEDDSQHESNDLGEGDGNVSSGSDGARKC</sequence>
<reference evidence="2" key="1">
    <citation type="journal article" date="2022" name="bioRxiv">
        <title>Sequencing and chromosome-scale assembly of the giantPleurodeles waltlgenome.</title>
        <authorList>
            <person name="Brown T."/>
            <person name="Elewa A."/>
            <person name="Iarovenko S."/>
            <person name="Subramanian E."/>
            <person name="Araus A.J."/>
            <person name="Petzold A."/>
            <person name="Susuki M."/>
            <person name="Suzuki K.-i.T."/>
            <person name="Hayashi T."/>
            <person name="Toyoda A."/>
            <person name="Oliveira C."/>
            <person name="Osipova E."/>
            <person name="Leigh N.D."/>
            <person name="Simon A."/>
            <person name="Yun M.H."/>
        </authorList>
    </citation>
    <scope>NUCLEOTIDE SEQUENCE</scope>
    <source>
        <strain evidence="2">20211129_DDA</strain>
        <tissue evidence="2">Liver</tissue>
    </source>
</reference>
<evidence type="ECO:0000256" key="1">
    <source>
        <dbReference type="SAM" id="MobiDB-lite"/>
    </source>
</evidence>
<proteinExistence type="predicted"/>
<dbReference type="Proteomes" id="UP001066276">
    <property type="component" value="Chromosome 3_1"/>
</dbReference>
<comment type="caution">
    <text evidence="2">The sequence shown here is derived from an EMBL/GenBank/DDBJ whole genome shotgun (WGS) entry which is preliminary data.</text>
</comment>
<organism evidence="2 3">
    <name type="scientific">Pleurodeles waltl</name>
    <name type="common">Iberian ribbed newt</name>
    <dbReference type="NCBI Taxonomy" id="8319"/>
    <lineage>
        <taxon>Eukaryota</taxon>
        <taxon>Metazoa</taxon>
        <taxon>Chordata</taxon>
        <taxon>Craniata</taxon>
        <taxon>Vertebrata</taxon>
        <taxon>Euteleostomi</taxon>
        <taxon>Amphibia</taxon>
        <taxon>Batrachia</taxon>
        <taxon>Caudata</taxon>
        <taxon>Salamandroidea</taxon>
        <taxon>Salamandridae</taxon>
        <taxon>Pleurodelinae</taxon>
        <taxon>Pleurodeles</taxon>
    </lineage>
</organism>
<dbReference type="AlphaFoldDB" id="A0AAV7U920"/>
<evidence type="ECO:0000313" key="3">
    <source>
        <dbReference type="Proteomes" id="UP001066276"/>
    </source>
</evidence>
<gene>
    <name evidence="2" type="ORF">NDU88_002364</name>
</gene>
<feature type="region of interest" description="Disordered" evidence="1">
    <location>
        <begin position="38"/>
        <end position="60"/>
    </location>
</feature>
<dbReference type="EMBL" id="JANPWB010000005">
    <property type="protein sequence ID" value="KAJ1185572.1"/>
    <property type="molecule type" value="Genomic_DNA"/>
</dbReference>
<accession>A0AAV7U920</accession>
<name>A0AAV7U920_PLEWA</name>
<protein>
    <submittedName>
        <fullName evidence="2">Uncharacterized protein</fullName>
    </submittedName>
</protein>
<feature type="region of interest" description="Disordered" evidence="1">
    <location>
        <begin position="74"/>
        <end position="129"/>
    </location>
</feature>
<keyword evidence="3" id="KW-1185">Reference proteome</keyword>
<feature type="compositionally biased region" description="Low complexity" evidence="1">
    <location>
        <begin position="43"/>
        <end position="58"/>
    </location>
</feature>